<gene>
    <name evidence="1" type="ORF">SPELUC_LOCUS14445</name>
</gene>
<name>A0ACA9QJ94_9GLOM</name>
<proteinExistence type="predicted"/>
<accession>A0ACA9QJ94</accession>
<organism evidence="1 2">
    <name type="scientific">Cetraspora pellucida</name>
    <dbReference type="NCBI Taxonomy" id="1433469"/>
    <lineage>
        <taxon>Eukaryota</taxon>
        <taxon>Fungi</taxon>
        <taxon>Fungi incertae sedis</taxon>
        <taxon>Mucoromycota</taxon>
        <taxon>Glomeromycotina</taxon>
        <taxon>Glomeromycetes</taxon>
        <taxon>Diversisporales</taxon>
        <taxon>Gigasporaceae</taxon>
        <taxon>Cetraspora</taxon>
    </lineage>
</organism>
<keyword evidence="2" id="KW-1185">Reference proteome</keyword>
<dbReference type="EMBL" id="CAJVPW010042620">
    <property type="protein sequence ID" value="CAG8750565.1"/>
    <property type="molecule type" value="Genomic_DNA"/>
</dbReference>
<evidence type="ECO:0000313" key="2">
    <source>
        <dbReference type="Proteomes" id="UP000789366"/>
    </source>
</evidence>
<protein>
    <submittedName>
        <fullName evidence="1">18028_t:CDS:1</fullName>
    </submittedName>
</protein>
<sequence length="50" mass="5586">ILPNKNQNLEASTPKGNSLISRMKTLTNLLATMYNSFPSQSANFQNKDED</sequence>
<dbReference type="Proteomes" id="UP000789366">
    <property type="component" value="Unassembled WGS sequence"/>
</dbReference>
<feature type="non-terminal residue" evidence="1">
    <location>
        <position position="1"/>
    </location>
</feature>
<evidence type="ECO:0000313" key="1">
    <source>
        <dbReference type="EMBL" id="CAG8750565.1"/>
    </source>
</evidence>
<feature type="non-terminal residue" evidence="1">
    <location>
        <position position="50"/>
    </location>
</feature>
<comment type="caution">
    <text evidence="1">The sequence shown here is derived from an EMBL/GenBank/DDBJ whole genome shotgun (WGS) entry which is preliminary data.</text>
</comment>
<reference evidence="1" key="1">
    <citation type="submission" date="2021-06" db="EMBL/GenBank/DDBJ databases">
        <authorList>
            <person name="Kallberg Y."/>
            <person name="Tangrot J."/>
            <person name="Rosling A."/>
        </authorList>
    </citation>
    <scope>NUCLEOTIDE SEQUENCE</scope>
    <source>
        <strain evidence="1">28 12/20/2015</strain>
    </source>
</reference>